<dbReference type="Proteomes" id="UP001207408">
    <property type="component" value="Unassembled WGS sequence"/>
</dbReference>
<dbReference type="SUPFAM" id="SSF56935">
    <property type="entry name" value="Porins"/>
    <property type="match status" value="1"/>
</dbReference>
<evidence type="ECO:0000256" key="1">
    <source>
        <dbReference type="ARBA" id="ARBA00004442"/>
    </source>
</evidence>
<comment type="subcellular location">
    <subcellularLocation>
        <location evidence="1">Cell outer membrane</location>
    </subcellularLocation>
</comment>
<keyword evidence="2" id="KW-0472">Membrane</keyword>
<evidence type="ECO:0000313" key="5">
    <source>
        <dbReference type="Proteomes" id="UP001207408"/>
    </source>
</evidence>
<gene>
    <name evidence="4" type="ORF">OM074_13455</name>
</gene>
<dbReference type="EMBL" id="JAPDPI010000027">
    <property type="protein sequence ID" value="MCW3806637.1"/>
    <property type="molecule type" value="Genomic_DNA"/>
</dbReference>
<reference evidence="4" key="1">
    <citation type="submission" date="2022-10" db="EMBL/GenBank/DDBJ databases">
        <authorList>
            <person name="Yu W.X."/>
        </authorList>
    </citation>
    <scope>NUCLEOTIDE SEQUENCE</scope>
    <source>
        <strain evidence="4">D04</strain>
    </source>
</reference>
<evidence type="ECO:0000256" key="3">
    <source>
        <dbReference type="ARBA" id="ARBA00023237"/>
    </source>
</evidence>
<dbReference type="Gene3D" id="2.40.170.20">
    <property type="entry name" value="TonB-dependent receptor, beta-barrel domain"/>
    <property type="match status" value="1"/>
</dbReference>
<keyword evidence="5" id="KW-1185">Reference proteome</keyword>
<dbReference type="InterPro" id="IPR036942">
    <property type="entry name" value="Beta-barrel_TonB_sf"/>
</dbReference>
<organism evidence="4 5">
    <name type="scientific">Plebeiibacterium marinum</name>
    <dbReference type="NCBI Taxonomy" id="2992111"/>
    <lineage>
        <taxon>Bacteria</taxon>
        <taxon>Pseudomonadati</taxon>
        <taxon>Bacteroidota</taxon>
        <taxon>Bacteroidia</taxon>
        <taxon>Marinilabiliales</taxon>
        <taxon>Marinilabiliaceae</taxon>
        <taxon>Plebeiibacterium</taxon>
    </lineage>
</organism>
<comment type="caution">
    <text evidence="4">The sequence shown here is derived from an EMBL/GenBank/DDBJ whole genome shotgun (WGS) entry which is preliminary data.</text>
</comment>
<proteinExistence type="predicted"/>
<accession>A0AAE3MFH8</accession>
<protein>
    <submittedName>
        <fullName evidence="4">TonB-dependent receptor</fullName>
    </submittedName>
</protein>
<evidence type="ECO:0000256" key="2">
    <source>
        <dbReference type="ARBA" id="ARBA00023136"/>
    </source>
</evidence>
<name>A0AAE3MFH8_9BACT</name>
<keyword evidence="4" id="KW-0675">Receptor</keyword>
<dbReference type="AlphaFoldDB" id="A0AAE3MFH8"/>
<keyword evidence="3" id="KW-0998">Cell outer membrane</keyword>
<sequence>MFVTNNKSSESPYGSFGLYARMNPYSRIYDDNGQLIQSYNYNGTFEPNPIWNTTINTKDVSEYTDLSNYFYGEWKIKPQLKLVGRLGITAKDYQTDIFYPASHTNFINETNVYQKGSYNQTTGKSLYTSGDLGINYSFMKGSHLFFMNGQVNFNNTKYDRVSLSAEGFPNDQMDHVIFAIQYADGGKPSGSEGISHSAGGLASLNYSFDERYLFDANYRLTGSSEYGSNQRWGTFWSVGAGWNIHKEKFFEGSSFINQLKLRFSTGYTGSQGFNTYEALSTVRYYTSEAYYGRIGSYLVSMANPNLRWQSKYDSSVGVDFSLANKRVNGRFDYYVANTESMLTDVTLPASTGFNYYRANLGKTENKGIEANLNVRVYQKDNNYVNVYASAAHNKNKLKEISNSLQAFNNEQDEEKSQESSASKESITTPSVRYIEGESINTIWAVKSLGIDPQNGKEIYMKKDGSVTYEWDADDQIAAGDAMPSVTGTFGISSEIKNIGCNVAFYYRLGGQIYNSTLVDKVENANLAYNVDKRVYTDRWQKAGDMALYKAISNTSYTRPTTRFVEDYNTLTLSSVNLYYDFRNTSLVKKSFLQQLRFSVNMNDLFVISSVKTERGTDYPFARNATFSIQATF</sequence>
<evidence type="ECO:0000313" key="4">
    <source>
        <dbReference type="EMBL" id="MCW3806637.1"/>
    </source>
</evidence>
<dbReference type="GO" id="GO:0009279">
    <property type="term" value="C:cell outer membrane"/>
    <property type="evidence" value="ECO:0007669"/>
    <property type="project" value="UniProtKB-SubCell"/>
</dbReference>